<dbReference type="PROSITE" id="PS51186">
    <property type="entry name" value="GNAT"/>
    <property type="match status" value="1"/>
</dbReference>
<reference evidence="2" key="1">
    <citation type="submission" date="2020-01" db="EMBL/GenBank/DDBJ databases">
        <title>Phosphoaccumulans saitamaens gen. nov., sp. nov., a polyphosphate accumulating bacterium isolated from surface river water.</title>
        <authorList>
            <person name="Watanabe K."/>
            <person name="Suda W."/>
        </authorList>
    </citation>
    <scope>NUCLEOTIDE SEQUENCE [LARGE SCALE GENOMIC DNA]</scope>
    <source>
        <strain evidence="2">ICHIAU1</strain>
    </source>
</reference>
<dbReference type="SUPFAM" id="SSF55729">
    <property type="entry name" value="Acyl-CoA N-acyltransferases (Nat)"/>
    <property type="match status" value="1"/>
</dbReference>
<dbReference type="CDD" id="cd04301">
    <property type="entry name" value="NAT_SF"/>
    <property type="match status" value="1"/>
</dbReference>
<evidence type="ECO:0000313" key="2">
    <source>
        <dbReference type="Proteomes" id="UP000463961"/>
    </source>
</evidence>
<dbReference type="EMBL" id="AP022345">
    <property type="protein sequence ID" value="BBU68873.1"/>
    <property type="molecule type" value="Genomic_DNA"/>
</dbReference>
<dbReference type="GO" id="GO:0016747">
    <property type="term" value="F:acyltransferase activity, transferring groups other than amino-acyl groups"/>
    <property type="evidence" value="ECO:0007669"/>
    <property type="project" value="InterPro"/>
</dbReference>
<keyword evidence="2" id="KW-1185">Reference proteome</keyword>
<dbReference type="Gene3D" id="3.40.630.30">
    <property type="match status" value="1"/>
</dbReference>
<dbReference type="OrthoDB" id="9178559at2"/>
<dbReference type="AlphaFoldDB" id="A0A455RH67"/>
<gene>
    <name evidence="1" type="ORF">ICHIAU1_11560</name>
</gene>
<name>A0A455RH67_9RHOO</name>
<dbReference type="InterPro" id="IPR000182">
    <property type="entry name" value="GNAT_dom"/>
</dbReference>
<organism evidence="1 2">
    <name type="scientific">Fluviibacter phosphoraccumulans</name>
    <dbReference type="NCBI Taxonomy" id="1751046"/>
    <lineage>
        <taxon>Bacteria</taxon>
        <taxon>Pseudomonadati</taxon>
        <taxon>Pseudomonadota</taxon>
        <taxon>Betaproteobacteria</taxon>
        <taxon>Rhodocyclales</taxon>
        <taxon>Fluviibacteraceae</taxon>
        <taxon>Fluviibacter</taxon>
    </lineage>
</organism>
<sequence>MEPTNSNIYVSDKLLRFEHVLRFCAHPVQIDERHRSAIVSHLQALNADDRYERFSIYMSDSALAEHVSKINFHRDICLGIFETDLRLVGIIHLCIHGKTAELGASVDRQYRYRGYALNLFKVAFVEAIKRGIQEIHLATGHPAACQIAQQLGFKIRKGGSYPKAIICLV</sequence>
<protein>
    <submittedName>
        <fullName evidence="1">Uncharacterized protein</fullName>
    </submittedName>
</protein>
<dbReference type="RefSeq" id="WP_162050381.1">
    <property type="nucleotide sequence ID" value="NZ_AP019011.1"/>
</dbReference>
<dbReference type="Pfam" id="PF00583">
    <property type="entry name" value="Acetyltransf_1"/>
    <property type="match status" value="1"/>
</dbReference>
<proteinExistence type="predicted"/>
<evidence type="ECO:0000313" key="1">
    <source>
        <dbReference type="EMBL" id="BBU68873.1"/>
    </source>
</evidence>
<dbReference type="InterPro" id="IPR016181">
    <property type="entry name" value="Acyl_CoA_acyltransferase"/>
</dbReference>
<dbReference type="Proteomes" id="UP000463961">
    <property type="component" value="Chromosome"/>
</dbReference>
<accession>A0A455RH67</accession>